<sequence>LAFLASLLWTQVLEQFQKCMKCGRGDELTEAVPEALKNILLVMATQGVLRPPGNGTSAEAAALWEKTWKAAAAISPSLKPELLAGPPLATETAAEPSQ</sequence>
<keyword evidence="4" id="KW-1185">Reference proteome</keyword>
<feature type="non-terminal residue" evidence="3">
    <location>
        <position position="1"/>
    </location>
</feature>
<feature type="signal peptide" evidence="1">
    <location>
        <begin position="1"/>
        <end position="15"/>
    </location>
</feature>
<dbReference type="InterPro" id="IPR056604">
    <property type="entry name" value="GBF1-like_TPR"/>
</dbReference>
<feature type="chain" id="PRO_5042071939" description="GBF1-like tetratricopeptide repeats domain-containing protein" evidence="1">
    <location>
        <begin position="16"/>
        <end position="98"/>
    </location>
</feature>
<evidence type="ECO:0000259" key="2">
    <source>
        <dbReference type="Pfam" id="PF23325"/>
    </source>
</evidence>
<organism evidence="3 4">
    <name type="scientific">Cymbomonas tetramitiformis</name>
    <dbReference type="NCBI Taxonomy" id="36881"/>
    <lineage>
        <taxon>Eukaryota</taxon>
        <taxon>Viridiplantae</taxon>
        <taxon>Chlorophyta</taxon>
        <taxon>Pyramimonadophyceae</taxon>
        <taxon>Pyramimonadales</taxon>
        <taxon>Pyramimonadaceae</taxon>
        <taxon>Cymbomonas</taxon>
    </lineage>
</organism>
<evidence type="ECO:0000313" key="4">
    <source>
        <dbReference type="Proteomes" id="UP001190700"/>
    </source>
</evidence>
<dbReference type="Proteomes" id="UP001190700">
    <property type="component" value="Unassembled WGS sequence"/>
</dbReference>
<comment type="caution">
    <text evidence="3">The sequence shown here is derived from an EMBL/GenBank/DDBJ whole genome shotgun (WGS) entry which is preliminary data.</text>
</comment>
<protein>
    <recommendedName>
        <fullName evidence="2">GBF1-like tetratricopeptide repeats domain-containing protein</fullName>
    </recommendedName>
</protein>
<accession>A0AAE0KT84</accession>
<gene>
    <name evidence="3" type="ORF">CYMTET_31358</name>
</gene>
<evidence type="ECO:0000313" key="3">
    <source>
        <dbReference type="EMBL" id="KAK3259655.1"/>
    </source>
</evidence>
<feature type="domain" description="GBF1-like tetratricopeptide repeats" evidence="2">
    <location>
        <begin position="8"/>
        <end position="79"/>
    </location>
</feature>
<name>A0AAE0KT84_9CHLO</name>
<evidence type="ECO:0000256" key="1">
    <source>
        <dbReference type="SAM" id="SignalP"/>
    </source>
</evidence>
<reference evidence="3 4" key="1">
    <citation type="journal article" date="2015" name="Genome Biol. Evol.">
        <title>Comparative Genomics of a Bacterivorous Green Alga Reveals Evolutionary Causalities and Consequences of Phago-Mixotrophic Mode of Nutrition.</title>
        <authorList>
            <person name="Burns J.A."/>
            <person name="Paasch A."/>
            <person name="Narechania A."/>
            <person name="Kim E."/>
        </authorList>
    </citation>
    <scope>NUCLEOTIDE SEQUENCE [LARGE SCALE GENOMIC DNA]</scope>
    <source>
        <strain evidence="3 4">PLY_AMNH</strain>
    </source>
</reference>
<keyword evidence="1" id="KW-0732">Signal</keyword>
<dbReference type="AlphaFoldDB" id="A0AAE0KT84"/>
<proteinExistence type="predicted"/>
<dbReference type="Pfam" id="PF23325">
    <property type="entry name" value="TPR_28"/>
    <property type="match status" value="1"/>
</dbReference>
<dbReference type="EMBL" id="LGRX02018576">
    <property type="protein sequence ID" value="KAK3259655.1"/>
    <property type="molecule type" value="Genomic_DNA"/>
</dbReference>